<dbReference type="InterPro" id="IPR040840">
    <property type="entry name" value="TcA_TcB_BD"/>
</dbReference>
<reference evidence="3 4" key="1">
    <citation type="journal article" date="2016" name="Genome Announc.">
        <title>Draft Genome Sequence of 'Halomonas chromatireducens' Strain AGD 8-3, a Haloalkaliphilic Chromate- and Selenite-Reducing Gammaproteobacterium.</title>
        <authorList>
            <person name="Sharko F.S."/>
            <person name="Shapovalova A.A."/>
            <person name="Tsygankova S.V."/>
            <person name="Komova A.V."/>
            <person name="Boulygina E.S."/>
            <person name="Teslyuk A.B."/>
            <person name="Gotovtsev P.M."/>
            <person name="Namsaraev Z.B."/>
            <person name="Khijniak T.V."/>
            <person name="Nedoluzhko A.V."/>
            <person name="Vasilov R.G."/>
        </authorList>
    </citation>
    <scope>NUCLEOTIDE SEQUENCE [LARGE SCALE GENOMIC DNA]</scope>
    <source>
        <strain evidence="3 4">AGD 8-3</strain>
    </source>
</reference>
<dbReference type="RefSeq" id="WP_066445383.1">
    <property type="nucleotide sequence ID" value="NZ_CP014226.1"/>
</dbReference>
<dbReference type="EMBL" id="CP014226">
    <property type="protein sequence ID" value="AMC99897.1"/>
    <property type="molecule type" value="Genomic_DNA"/>
</dbReference>
<reference evidence="3 4" key="2">
    <citation type="submission" date="2016-02" db="EMBL/GenBank/DDBJ databases">
        <authorList>
            <person name="Wen L."/>
            <person name="He K."/>
            <person name="Yang H."/>
        </authorList>
    </citation>
    <scope>NUCLEOTIDE SEQUENCE [LARGE SCALE GENOMIC DNA]</scope>
    <source>
        <strain evidence="3 4">AGD 8-3</strain>
    </source>
</reference>
<dbReference type="Pfam" id="PF18276">
    <property type="entry name" value="TcA_TcB_BD"/>
    <property type="match status" value="1"/>
</dbReference>
<proteinExistence type="predicted"/>
<evidence type="ECO:0000313" key="3">
    <source>
        <dbReference type="EMBL" id="AMC99897.1"/>
    </source>
</evidence>
<protein>
    <recommendedName>
        <fullName evidence="2">Tc toxin complex TcA C-terminal TcB-binding domain-containing protein</fullName>
    </recommendedName>
</protein>
<sequence length="1321" mass="147827">MFNEQAYLRELLAFARLRARDSDGEAITEQELEAAFLQPFARLAMDDERSAAEQPVSQVRLAVEVLRRLVDEEEPAEAEYRELAIDSLLAQWGVSHAELLSAGEARRQDDADAGAAEIVDSLAERLGIAPERVNELLTAGEKPTEERLEQLFGLPSTKRDPLDPLDAEPSLLNWQRERLPELDEGPSENREGRGPSLRDQAEQALEQTLQAAVASAETSALPSLRDILVAAIIARHASGEGGEPNQSDAINGLTRHLALDLGNGGQVRTTRLGQATETLQTVIFGLRAGWFAQRQRLPVIPDPHPAAGWRIAFGSEYEPADFDEDWHWLGTYPMWRSAFQTLVYTDAALFPSLLLESAPHHQPSRAFRSLIEQLRTISQLTPRQARQLANGKPGRGEVPGYLAMLREEVGNDLPEGEDFVITEQLDEKALRQRRSAIREHFHAEGLVAGEQLSWLQRAPDWLKEVYYFVPLTLALHLQRSGHFSAALAWYRTIYAHEWEVGERKVFFGLVVEESLGVRLSRPPETWLREELNPHDHASMSLRKNIYTRFTLQSIIGCCLEYADAEFSAARSSSVARARSLYLTALDLLQLPEMLPPEDDRATSNPVVDGRLLPENPAIAVLRQHAELNLEKLRSGRNIAGLEQPGWRERGAGSVAAPLQRTVASRPTIYRYQVLIERARQLVGIAQQIEAAFLSSAERADAEAYNFLQARQDLALSEEQVELQELRVDEAGMGIELARLQRERAREQRDGYKAMIGVGLMSYEREMINAYQGAADARKRAMMAAFWANAVSSAASAIGGGVAGIATSMAGTAVSQYVTQREKEALEATTAAQIASVNAGFERRKQEWRRQQGLAEKDLAIGGKQVALAFLQHRMAIQERGIANLRTEHAAVTLDFLANKFTNAELYEWMSGVLNRVYRFFLQQATATALLAQNQLAFERQEKLPGFVQQDYWRPPAEGEASATGGDGAPDRRGLTGSARLLQDIYKLDQFAFKTRERRLELSQTFSLARLFPFEFEQFRRTGRLAFVTPMELFDRGFPGHYLRLIKRVSVSVVALVPPAEGIRAVLAGSGVSRVVVGPEVFRTVELQRSPELIAFTSSMNATGLFALESDSELLLPFEGQGVDTTWQLEMPRPANAFDYRTIADVLFTMDYTAQHSASYRRQVIGYFDRNLQAERPFHFRQEFADQWYELHNPGRTKAPMTVRVRTRRSDFPPNVDDLHIEHLLLCFAGVDAAELELPFIQALRFTGEDGITVDGGGAQPIDGIVSTRRGSWNALRGQPPLGEWELVLPDTEEMRELFESERIEDILFVIGYSGTASEWPV</sequence>
<evidence type="ECO:0000313" key="4">
    <source>
        <dbReference type="Proteomes" id="UP000063387"/>
    </source>
</evidence>
<feature type="region of interest" description="Disordered" evidence="1">
    <location>
        <begin position="178"/>
        <end position="201"/>
    </location>
</feature>
<keyword evidence="4" id="KW-1185">Reference proteome</keyword>
<feature type="compositionally biased region" description="Basic and acidic residues" evidence="1">
    <location>
        <begin position="178"/>
        <end position="193"/>
    </location>
</feature>
<gene>
    <name evidence="3" type="ORF">LOKO_00816</name>
</gene>
<dbReference type="STRING" id="507626.LOKO_00816"/>
<dbReference type="PATRIC" id="fig|507626.3.peg.808"/>
<accession>A0A0X8HC34</accession>
<evidence type="ECO:0000259" key="2">
    <source>
        <dbReference type="Pfam" id="PF18276"/>
    </source>
</evidence>
<feature type="domain" description="Tc toxin complex TcA C-terminal TcB-binding" evidence="2">
    <location>
        <begin position="863"/>
        <end position="1153"/>
    </location>
</feature>
<organism evidence="3 4">
    <name type="scientific">Halomonas chromatireducens</name>
    <dbReference type="NCBI Taxonomy" id="507626"/>
    <lineage>
        <taxon>Bacteria</taxon>
        <taxon>Pseudomonadati</taxon>
        <taxon>Pseudomonadota</taxon>
        <taxon>Gammaproteobacteria</taxon>
        <taxon>Oceanospirillales</taxon>
        <taxon>Halomonadaceae</taxon>
        <taxon>Halomonas</taxon>
    </lineage>
</organism>
<dbReference type="KEGG" id="hco:LOKO_00816"/>
<name>A0A0X8HC34_9GAMM</name>
<dbReference type="Proteomes" id="UP000063387">
    <property type="component" value="Chromosome"/>
</dbReference>
<evidence type="ECO:0000256" key="1">
    <source>
        <dbReference type="SAM" id="MobiDB-lite"/>
    </source>
</evidence>
<dbReference type="OrthoDB" id="9781691at2"/>